<dbReference type="EMBL" id="CP002207">
    <property type="protein sequence ID" value="ADP34407.1"/>
    <property type="molecule type" value="Genomic_DNA"/>
</dbReference>
<dbReference type="InterPro" id="IPR017961">
    <property type="entry name" value="DNA_pol_Y-fam_little_finger"/>
</dbReference>
<evidence type="ECO:0000259" key="1">
    <source>
        <dbReference type="Pfam" id="PF11799"/>
    </source>
</evidence>
<keyword evidence="3" id="KW-1185">Reference proteome</keyword>
<name>A0ABM5M2P5_BACA1</name>
<sequence length="142" mass="15924">MVILEFCEEVARCARKAKKAGRTISLGIGYSKTETGGGFYRSVSLDQPTNVTMEIFKACLKLFRRFYRDQTVRSISVSLSNIIEDNQLQLNLFEQDSAKKRELGYVMDSIKQKYESGAILRAVSFTEAGTAVQRDKLGGHQA</sequence>
<gene>
    <name evidence="2" type="ordered locus">BATR1942_17450</name>
</gene>
<dbReference type="Proteomes" id="UP000006867">
    <property type="component" value="Chromosome"/>
</dbReference>
<dbReference type="SUPFAM" id="SSF100879">
    <property type="entry name" value="Lesion bypass DNA polymerase (Y-family), little finger domain"/>
    <property type="match status" value="1"/>
</dbReference>
<evidence type="ECO:0000313" key="3">
    <source>
        <dbReference type="Proteomes" id="UP000006867"/>
    </source>
</evidence>
<reference evidence="2 3" key="1">
    <citation type="journal article" date="2011" name="Front. Microbiol.">
        <title>Genomic signatures of strain selection and enhancement in Bacillus atrophaeus var. globigii, a historical biowarfare simulant.</title>
        <authorList>
            <person name="Gibbons H.S."/>
            <person name="Broomall S.M."/>
            <person name="McNew L.A."/>
            <person name="Daligault H."/>
            <person name="Chapman C."/>
            <person name="Bruce D."/>
            <person name="Karavis M."/>
            <person name="Krepps M."/>
            <person name="McGregor P.A."/>
            <person name="Hong C."/>
            <person name="Park K.H."/>
            <person name="Akmal A."/>
            <person name="Feldman A."/>
            <person name="Lin J.S."/>
            <person name="Chang W.E."/>
            <person name="Higgs B.W."/>
            <person name="Demirev P."/>
            <person name="Lindquist J."/>
            <person name="Liem A."/>
            <person name="Fochler E."/>
            <person name="Read T.D."/>
            <person name="Tapia R."/>
            <person name="Johnson S."/>
            <person name="Bishop-Lilly K.A."/>
            <person name="Detter C."/>
            <person name="Han C."/>
            <person name="Sozhamannan S."/>
            <person name="Rosenzweig C.N."/>
            <person name="Skowronski E.W."/>
        </authorList>
    </citation>
    <scope>NUCLEOTIDE SEQUENCE [LARGE SCALE GENOMIC DNA]</scope>
    <source>
        <strain evidence="2 3">1942</strain>
    </source>
</reference>
<protein>
    <submittedName>
        <fullName evidence="2">UV-damage repair protein UvrX</fullName>
    </submittedName>
</protein>
<dbReference type="Gene3D" id="3.30.1490.100">
    <property type="entry name" value="DNA polymerase, Y-family, little finger domain"/>
    <property type="match status" value="1"/>
</dbReference>
<feature type="domain" description="DNA polymerase Y-family little finger" evidence="1">
    <location>
        <begin position="2"/>
        <end position="92"/>
    </location>
</feature>
<proteinExistence type="predicted"/>
<dbReference type="Pfam" id="PF11799">
    <property type="entry name" value="IMS_C"/>
    <property type="match status" value="1"/>
</dbReference>
<accession>A0ABM5M2P5</accession>
<evidence type="ECO:0000313" key="2">
    <source>
        <dbReference type="EMBL" id="ADP34407.1"/>
    </source>
</evidence>
<organism evidence="2 3">
    <name type="scientific">Bacillus atrophaeus (strain 1942)</name>
    <dbReference type="NCBI Taxonomy" id="720555"/>
    <lineage>
        <taxon>Bacteria</taxon>
        <taxon>Bacillati</taxon>
        <taxon>Bacillota</taxon>
        <taxon>Bacilli</taxon>
        <taxon>Bacillales</taxon>
        <taxon>Bacillaceae</taxon>
        <taxon>Bacillus</taxon>
    </lineage>
</organism>
<dbReference type="InterPro" id="IPR036775">
    <property type="entry name" value="DNA_pol_Y-fam_lit_finger_sf"/>
</dbReference>